<gene>
    <name evidence="1" type="ORF">ALO92_101718</name>
</gene>
<sequence>MSGGKKGDGEFHDRLCQQNVRNDKEFKGRRVSLARVDRQATGQNTAAWASIDVH</sequence>
<reference evidence="1 2" key="1">
    <citation type="submission" date="2015-09" db="EMBL/GenBank/DDBJ databases">
        <title>Genome announcement of multiple Pseudomonas syringae strains.</title>
        <authorList>
            <person name="Thakur S."/>
            <person name="Wang P.W."/>
            <person name="Gong Y."/>
            <person name="Weir B.S."/>
            <person name="Guttman D.S."/>
        </authorList>
    </citation>
    <scope>NUCLEOTIDE SEQUENCE [LARGE SCALE GENOMIC DNA]</scope>
    <source>
        <strain evidence="1 2">ICMP19117</strain>
    </source>
</reference>
<proteinExistence type="predicted"/>
<evidence type="ECO:0000313" key="1">
    <source>
        <dbReference type="EMBL" id="KPW84009.1"/>
    </source>
</evidence>
<name>A0A0P9PGS8_9PSED</name>
<accession>A0A0P9PGS8</accession>
<dbReference type="EMBL" id="LJQB01000063">
    <property type="protein sequence ID" value="KPW84009.1"/>
    <property type="molecule type" value="Genomic_DNA"/>
</dbReference>
<protein>
    <submittedName>
        <fullName evidence="1">Uncharacterized protein</fullName>
    </submittedName>
</protein>
<dbReference type="Proteomes" id="UP000050411">
    <property type="component" value="Unassembled WGS sequence"/>
</dbReference>
<dbReference type="AlphaFoldDB" id="A0A0P9PGS8"/>
<comment type="caution">
    <text evidence="1">The sequence shown here is derived from an EMBL/GenBank/DDBJ whole genome shotgun (WGS) entry which is preliminary data.</text>
</comment>
<organism evidence="1 2">
    <name type="scientific">Pseudomonas congelans</name>
    <dbReference type="NCBI Taxonomy" id="200452"/>
    <lineage>
        <taxon>Bacteria</taxon>
        <taxon>Pseudomonadati</taxon>
        <taxon>Pseudomonadota</taxon>
        <taxon>Gammaproteobacteria</taxon>
        <taxon>Pseudomonadales</taxon>
        <taxon>Pseudomonadaceae</taxon>
        <taxon>Pseudomonas</taxon>
    </lineage>
</organism>
<evidence type="ECO:0000313" key="2">
    <source>
        <dbReference type="Proteomes" id="UP000050411"/>
    </source>
</evidence>